<dbReference type="Gene3D" id="1.10.30.10">
    <property type="entry name" value="High mobility group box domain"/>
    <property type="match status" value="1"/>
</dbReference>
<dbReference type="InterPro" id="IPR036910">
    <property type="entry name" value="HMG_box_dom_sf"/>
</dbReference>
<dbReference type="GO" id="GO:0005634">
    <property type="term" value="C:nucleus"/>
    <property type="evidence" value="ECO:0007669"/>
    <property type="project" value="UniProtKB-UniRule"/>
</dbReference>
<dbReference type="GO" id="GO:0000978">
    <property type="term" value="F:RNA polymerase II cis-regulatory region sequence-specific DNA binding"/>
    <property type="evidence" value="ECO:0007669"/>
    <property type="project" value="TreeGrafter"/>
</dbReference>
<organism evidence="6 7">
    <name type="scientific">Mycena belliarum</name>
    <dbReference type="NCBI Taxonomy" id="1033014"/>
    <lineage>
        <taxon>Eukaryota</taxon>
        <taxon>Fungi</taxon>
        <taxon>Dikarya</taxon>
        <taxon>Basidiomycota</taxon>
        <taxon>Agaricomycotina</taxon>
        <taxon>Agaricomycetes</taxon>
        <taxon>Agaricomycetidae</taxon>
        <taxon>Agaricales</taxon>
        <taxon>Marasmiineae</taxon>
        <taxon>Mycenaceae</taxon>
        <taxon>Mycena</taxon>
    </lineage>
</organism>
<accession>A0AAD6XKX3</accession>
<evidence type="ECO:0000256" key="2">
    <source>
        <dbReference type="ARBA" id="ARBA00023163"/>
    </source>
</evidence>
<evidence type="ECO:0000256" key="3">
    <source>
        <dbReference type="PROSITE-ProRule" id="PRU00267"/>
    </source>
</evidence>
<feature type="domain" description="HMG box" evidence="5">
    <location>
        <begin position="12"/>
        <end position="78"/>
    </location>
</feature>
<keyword evidence="7" id="KW-1185">Reference proteome</keyword>
<dbReference type="PROSITE" id="PS50118">
    <property type="entry name" value="HMG_BOX_2"/>
    <property type="match status" value="1"/>
</dbReference>
<feature type="compositionally biased region" description="Basic and acidic residues" evidence="4">
    <location>
        <begin position="87"/>
        <end position="99"/>
    </location>
</feature>
<feature type="region of interest" description="Disordered" evidence="4">
    <location>
        <begin position="68"/>
        <end position="201"/>
    </location>
</feature>
<evidence type="ECO:0000256" key="1">
    <source>
        <dbReference type="ARBA" id="ARBA00023125"/>
    </source>
</evidence>
<dbReference type="AlphaFoldDB" id="A0AAD6XKX3"/>
<dbReference type="InterPro" id="IPR050140">
    <property type="entry name" value="SRY-related_HMG-box_TF-like"/>
</dbReference>
<name>A0AAD6XKX3_9AGAR</name>
<proteinExistence type="predicted"/>
<evidence type="ECO:0000256" key="4">
    <source>
        <dbReference type="SAM" id="MobiDB-lite"/>
    </source>
</evidence>
<evidence type="ECO:0000313" key="6">
    <source>
        <dbReference type="EMBL" id="KAJ7068887.1"/>
    </source>
</evidence>
<evidence type="ECO:0000259" key="5">
    <source>
        <dbReference type="PROSITE" id="PS50118"/>
    </source>
</evidence>
<dbReference type="Proteomes" id="UP001222325">
    <property type="component" value="Unassembled WGS sequence"/>
</dbReference>
<dbReference type="GO" id="GO:0001228">
    <property type="term" value="F:DNA-binding transcription activator activity, RNA polymerase II-specific"/>
    <property type="evidence" value="ECO:0007669"/>
    <property type="project" value="TreeGrafter"/>
</dbReference>
<dbReference type="CDD" id="cd01389">
    <property type="entry name" value="HMG-box_ROX1-like"/>
    <property type="match status" value="1"/>
</dbReference>
<gene>
    <name evidence="6" type="ORF">B0H15DRAFT_895693</name>
</gene>
<evidence type="ECO:0000313" key="7">
    <source>
        <dbReference type="Proteomes" id="UP001222325"/>
    </source>
</evidence>
<keyword evidence="1 3" id="KW-0238">DNA-binding</keyword>
<sequence>MPSAPRKTPARIPRPPNAFLCFRSRFMQDQTDAKITMIDISRRAADLWNDMSAAARRPYVELAQRLKEEHQRAHPDYKFAPRKKRPRVADSQRRDHESSPEEDSLAMPTLCSPFAPPAQLHIPERTERSASPYTRSDRPGACAQFDLPDSGFTPQEFLSHHYNTSTPSSPPPPQPQTHPSLEPPHYDPQQQHQDFEAYCEWNHDFSRSGPMKPAHSSYYRPQY</sequence>
<comment type="caution">
    <text evidence="6">The sequence shown here is derived from an EMBL/GenBank/DDBJ whole genome shotgun (WGS) entry which is preliminary data.</text>
</comment>
<dbReference type="Pfam" id="PF00505">
    <property type="entry name" value="HMG_box"/>
    <property type="match status" value="1"/>
</dbReference>
<dbReference type="GO" id="GO:0030154">
    <property type="term" value="P:cell differentiation"/>
    <property type="evidence" value="ECO:0007669"/>
    <property type="project" value="TreeGrafter"/>
</dbReference>
<keyword evidence="3" id="KW-0539">Nucleus</keyword>
<keyword evidence="2" id="KW-0804">Transcription</keyword>
<feature type="compositionally biased region" description="Basic and acidic residues" evidence="4">
    <location>
        <begin position="68"/>
        <end position="79"/>
    </location>
</feature>
<dbReference type="SUPFAM" id="SSF47095">
    <property type="entry name" value="HMG-box"/>
    <property type="match status" value="1"/>
</dbReference>
<dbReference type="SMART" id="SM00398">
    <property type="entry name" value="HMG"/>
    <property type="match status" value="1"/>
</dbReference>
<dbReference type="EMBL" id="JARJCN010000147">
    <property type="protein sequence ID" value="KAJ7068887.1"/>
    <property type="molecule type" value="Genomic_DNA"/>
</dbReference>
<dbReference type="PANTHER" id="PTHR10270">
    <property type="entry name" value="SOX TRANSCRIPTION FACTOR"/>
    <property type="match status" value="1"/>
</dbReference>
<protein>
    <submittedName>
        <fullName evidence="6">High mobility group box domain-containing protein</fullName>
    </submittedName>
</protein>
<dbReference type="InterPro" id="IPR009071">
    <property type="entry name" value="HMG_box_dom"/>
</dbReference>
<feature type="DNA-binding region" description="HMG box" evidence="3">
    <location>
        <begin position="12"/>
        <end position="78"/>
    </location>
</feature>
<dbReference type="PANTHER" id="PTHR10270:SF161">
    <property type="entry name" value="SEX-DETERMINING REGION Y PROTEIN"/>
    <property type="match status" value="1"/>
</dbReference>
<reference evidence="6" key="1">
    <citation type="submission" date="2023-03" db="EMBL/GenBank/DDBJ databases">
        <title>Massive genome expansion in bonnet fungi (Mycena s.s.) driven by repeated elements and novel gene families across ecological guilds.</title>
        <authorList>
            <consortium name="Lawrence Berkeley National Laboratory"/>
            <person name="Harder C.B."/>
            <person name="Miyauchi S."/>
            <person name="Viragh M."/>
            <person name="Kuo A."/>
            <person name="Thoen E."/>
            <person name="Andreopoulos B."/>
            <person name="Lu D."/>
            <person name="Skrede I."/>
            <person name="Drula E."/>
            <person name="Henrissat B."/>
            <person name="Morin E."/>
            <person name="Kohler A."/>
            <person name="Barry K."/>
            <person name="LaButti K."/>
            <person name="Morin E."/>
            <person name="Salamov A."/>
            <person name="Lipzen A."/>
            <person name="Mereny Z."/>
            <person name="Hegedus B."/>
            <person name="Baldrian P."/>
            <person name="Stursova M."/>
            <person name="Weitz H."/>
            <person name="Taylor A."/>
            <person name="Grigoriev I.V."/>
            <person name="Nagy L.G."/>
            <person name="Martin F."/>
            <person name="Kauserud H."/>
        </authorList>
    </citation>
    <scope>NUCLEOTIDE SEQUENCE</scope>
    <source>
        <strain evidence="6">CBHHK173m</strain>
    </source>
</reference>